<keyword evidence="3" id="KW-1185">Reference proteome</keyword>
<comment type="caution">
    <text evidence="2">The sequence shown here is derived from an EMBL/GenBank/DDBJ whole genome shotgun (WGS) entry which is preliminary data.</text>
</comment>
<dbReference type="AlphaFoldDB" id="A0A9P8W0E0"/>
<feature type="region of interest" description="Disordered" evidence="1">
    <location>
        <begin position="1"/>
        <end position="29"/>
    </location>
</feature>
<organism evidence="2 3">
    <name type="scientific">Thelonectria olida</name>
    <dbReference type="NCBI Taxonomy" id="1576542"/>
    <lineage>
        <taxon>Eukaryota</taxon>
        <taxon>Fungi</taxon>
        <taxon>Dikarya</taxon>
        <taxon>Ascomycota</taxon>
        <taxon>Pezizomycotina</taxon>
        <taxon>Sordariomycetes</taxon>
        <taxon>Hypocreomycetidae</taxon>
        <taxon>Hypocreales</taxon>
        <taxon>Nectriaceae</taxon>
        <taxon>Thelonectria</taxon>
    </lineage>
</organism>
<reference evidence="2 3" key="1">
    <citation type="journal article" date="2021" name="Nat. Commun.">
        <title>Genetic determinants of endophytism in the Arabidopsis root mycobiome.</title>
        <authorList>
            <person name="Mesny F."/>
            <person name="Miyauchi S."/>
            <person name="Thiergart T."/>
            <person name="Pickel B."/>
            <person name="Atanasova L."/>
            <person name="Karlsson M."/>
            <person name="Huettel B."/>
            <person name="Barry K.W."/>
            <person name="Haridas S."/>
            <person name="Chen C."/>
            <person name="Bauer D."/>
            <person name="Andreopoulos W."/>
            <person name="Pangilinan J."/>
            <person name="LaButti K."/>
            <person name="Riley R."/>
            <person name="Lipzen A."/>
            <person name="Clum A."/>
            <person name="Drula E."/>
            <person name="Henrissat B."/>
            <person name="Kohler A."/>
            <person name="Grigoriev I.V."/>
            <person name="Martin F.M."/>
            <person name="Hacquard S."/>
        </authorList>
    </citation>
    <scope>NUCLEOTIDE SEQUENCE [LARGE SCALE GENOMIC DNA]</scope>
    <source>
        <strain evidence="2 3">MPI-CAGE-CH-0241</strain>
    </source>
</reference>
<evidence type="ECO:0000256" key="1">
    <source>
        <dbReference type="SAM" id="MobiDB-lite"/>
    </source>
</evidence>
<proteinExistence type="predicted"/>
<evidence type="ECO:0000313" key="3">
    <source>
        <dbReference type="Proteomes" id="UP000777438"/>
    </source>
</evidence>
<dbReference type="Proteomes" id="UP000777438">
    <property type="component" value="Unassembled WGS sequence"/>
</dbReference>
<name>A0A9P8W0E0_9HYPO</name>
<protein>
    <submittedName>
        <fullName evidence="2">Uncharacterized protein</fullName>
    </submittedName>
</protein>
<gene>
    <name evidence="2" type="ORF">B0T10DRAFT_461957</name>
</gene>
<evidence type="ECO:0000313" key="2">
    <source>
        <dbReference type="EMBL" id="KAH6885711.1"/>
    </source>
</evidence>
<sequence length="284" mass="32071">MAEPPSAPMDVEMPDAPVMDPGSQMDVDSVSASAPQSSLLLRLPEEALEQIAEDKCLDTNDVNNFAHASSQLLRICEPRLYKESWIQIVKHVDVQAMEQLAQHSRTELTKLVNKEMRPDSASLDSIDKPLPSVIESCLIPCKGVAATTLGAMRSSERGREEINHLCQTILMLIKNGIPMPKKGRQLRWSTLDTQGFTPFKFLRTLDVHPRQTVEFCLQMHVDECLLEKFLIEVGNRGYKLTARKTHIPELHEWDMVQVNNSWTRSGVRRAALRPEMLWSPSFAS</sequence>
<dbReference type="EMBL" id="JAGPYM010000017">
    <property type="protein sequence ID" value="KAH6885711.1"/>
    <property type="molecule type" value="Genomic_DNA"/>
</dbReference>
<accession>A0A9P8W0E0</accession>